<gene>
    <name evidence="3" type="ORF">GEV33_007473</name>
</gene>
<keyword evidence="4" id="KW-1185">Reference proteome</keyword>
<protein>
    <recommendedName>
        <fullName evidence="2">DUF4371 domain-containing protein</fullName>
    </recommendedName>
</protein>
<feature type="compositionally biased region" description="Low complexity" evidence="1">
    <location>
        <begin position="310"/>
        <end position="321"/>
    </location>
</feature>
<dbReference type="InterPro" id="IPR005312">
    <property type="entry name" value="DUF1759"/>
</dbReference>
<name>A0A8J6LD02_TENMO</name>
<dbReference type="Gene3D" id="3.10.10.10">
    <property type="entry name" value="HIV Type 1 Reverse Transcriptase, subunit A, domain 1"/>
    <property type="match status" value="1"/>
</dbReference>
<dbReference type="PANTHER" id="PTHR47331">
    <property type="entry name" value="PHD-TYPE DOMAIN-CONTAINING PROTEIN"/>
    <property type="match status" value="1"/>
</dbReference>
<accession>A0A8J6LD02</accession>
<reference evidence="3" key="1">
    <citation type="journal article" date="2020" name="J Insects Food Feed">
        <title>The yellow mealworm (Tenebrio molitor) genome: a resource for the emerging insects as food and feed industry.</title>
        <authorList>
            <person name="Eriksson T."/>
            <person name="Andere A."/>
            <person name="Kelstrup H."/>
            <person name="Emery V."/>
            <person name="Picard C."/>
        </authorList>
    </citation>
    <scope>NUCLEOTIDE SEQUENCE</scope>
    <source>
        <strain evidence="3">Stoneville</strain>
        <tissue evidence="3">Whole head</tissue>
    </source>
</reference>
<feature type="region of interest" description="Disordered" evidence="1">
    <location>
        <begin position="303"/>
        <end position="322"/>
    </location>
</feature>
<dbReference type="SUPFAM" id="SSF56672">
    <property type="entry name" value="DNA/RNA polymerases"/>
    <property type="match status" value="1"/>
</dbReference>
<dbReference type="InterPro" id="IPR043502">
    <property type="entry name" value="DNA/RNA_pol_sf"/>
</dbReference>
<feature type="domain" description="DUF4371" evidence="2">
    <location>
        <begin position="1160"/>
        <end position="1307"/>
    </location>
</feature>
<evidence type="ECO:0000259" key="2">
    <source>
        <dbReference type="Pfam" id="PF14291"/>
    </source>
</evidence>
<dbReference type="Pfam" id="PF05380">
    <property type="entry name" value="Peptidase_A17"/>
    <property type="match status" value="1"/>
</dbReference>
<dbReference type="Pfam" id="PF14291">
    <property type="entry name" value="DUF4371"/>
    <property type="match status" value="1"/>
</dbReference>
<organism evidence="3 4">
    <name type="scientific">Tenebrio molitor</name>
    <name type="common">Yellow mealworm beetle</name>
    <dbReference type="NCBI Taxonomy" id="7067"/>
    <lineage>
        <taxon>Eukaryota</taxon>
        <taxon>Metazoa</taxon>
        <taxon>Ecdysozoa</taxon>
        <taxon>Arthropoda</taxon>
        <taxon>Hexapoda</taxon>
        <taxon>Insecta</taxon>
        <taxon>Pterygota</taxon>
        <taxon>Neoptera</taxon>
        <taxon>Endopterygota</taxon>
        <taxon>Coleoptera</taxon>
        <taxon>Polyphaga</taxon>
        <taxon>Cucujiformia</taxon>
        <taxon>Tenebrionidae</taxon>
        <taxon>Tenebrio</taxon>
    </lineage>
</organism>
<dbReference type="Proteomes" id="UP000719412">
    <property type="component" value="Unassembled WGS sequence"/>
</dbReference>
<evidence type="ECO:0000313" key="3">
    <source>
        <dbReference type="EMBL" id="KAH0815318.1"/>
    </source>
</evidence>
<dbReference type="GO" id="GO:0071897">
    <property type="term" value="P:DNA biosynthetic process"/>
    <property type="evidence" value="ECO:0007669"/>
    <property type="project" value="UniProtKB-ARBA"/>
</dbReference>
<comment type="caution">
    <text evidence="3">The sequence shown here is derived from an EMBL/GenBank/DDBJ whole genome shotgun (WGS) entry which is preliminary data.</text>
</comment>
<dbReference type="InterPro" id="IPR008042">
    <property type="entry name" value="Retrotrans_Pao"/>
</dbReference>
<evidence type="ECO:0000313" key="4">
    <source>
        <dbReference type="Proteomes" id="UP000719412"/>
    </source>
</evidence>
<dbReference type="Pfam" id="PF03564">
    <property type="entry name" value="DUF1759"/>
    <property type="match status" value="1"/>
</dbReference>
<dbReference type="PANTHER" id="PTHR47331:SF5">
    <property type="entry name" value="RIBONUCLEASE H"/>
    <property type="match status" value="1"/>
</dbReference>
<reference evidence="3" key="2">
    <citation type="submission" date="2021-08" db="EMBL/GenBank/DDBJ databases">
        <authorList>
            <person name="Eriksson T."/>
        </authorList>
    </citation>
    <scope>NUCLEOTIDE SEQUENCE</scope>
    <source>
        <strain evidence="3">Stoneville</strain>
        <tissue evidence="3">Whole head</tissue>
    </source>
</reference>
<proteinExistence type="predicted"/>
<dbReference type="CDD" id="cd01644">
    <property type="entry name" value="RT_pepA17"/>
    <property type="match status" value="1"/>
</dbReference>
<dbReference type="EMBL" id="JABDTM020023249">
    <property type="protein sequence ID" value="KAH0815318.1"/>
    <property type="molecule type" value="Genomic_DNA"/>
</dbReference>
<evidence type="ECO:0000256" key="1">
    <source>
        <dbReference type="SAM" id="MobiDB-lite"/>
    </source>
</evidence>
<dbReference type="Gene3D" id="3.30.70.270">
    <property type="match status" value="1"/>
</dbReference>
<dbReference type="InterPro" id="IPR043128">
    <property type="entry name" value="Rev_trsase/Diguanyl_cyclase"/>
</dbReference>
<sequence length="1395" mass="158247">MSKKQLAEVVIILDTVQTKLQRIEEYVQGFDPTKASINRLKTRQQILEGIRKEFEETQYEYEILDSKNDEMKQTHIRSRIAFENKYCDIMSDMMDIIDKVENSSISHSNTAPTSGNAAKDVPFNLPVINLETFSGSYKDWTNFENCFKSVIDENKSLNNRQKLQSLKSSLREEALRAVESLSILDENYDKAWEILINRFKNTRLIVQDHVASILNASPISKQSHSHLRELLDTITTNIAALKTLKIPVDSWDALIIPIISEKLDYVTKKEWQTSLDTSVPTYNEFVKFLEKRCIESLNSLSTKSSNQATNNSLQKSNQSNKRTVTLAATNKRTSFYKITEHLPLVAINPSGLEIPANIQLADPKFYESSEIDLLLRAALFWALLCIGQIVLPTGLVLQKTHFGFIAGGPYNNRGSNKNEPPINTTACNLSVAASLCNSTLEDKVCKFWEIENAGVGSHEEQMLSSEEIHCENHFKANTSRDLDGRFIIKLPIKNEKLDIGESKNLALKRFYNTERKFAKNPELKLEYSKFIQEYLQLKHMQLVKNLPDKNSIYLPHHAVLKESSTTTRLRVVFDASAKTTNNRSLNDNLMCGPTIQRDLFSIVVEFRKFQYALNADITKMYRQILIHPDDKYCQLILWRNNATEPVNTYALTTLTYGTKPASFIATRCLKELAEINSHKYPRACEIINNNFYMDDLLTGADSLAELIELRDQIIKILKQGQFELRKFQSNNITALPTNQNDEPNLTVQLNKNEQTKTLGLYWNPKLDTLNYDINLDDIPRKVTKRIILSVTSQIFDPLGLIGPVIMKAKIILQQLWALKLGWDEAVPMSIHSAWTSMLNELTHVKNIKIPRLISSYPQGKVIELHGFCDASQLDYGAAIYLRTHNNESNEYDIRLICAESRVAPLKTITLPRLELCGALLLARLITKVKNNIVLNFSRQFLWTDSSIVLAWINTPPNSLKTFVSNRISEIISLSSPQDWRHVRSENNASDILSRGAYPNEIMKNKMWFTGPPFLKNHESQWPQSNINVGQMEIVESRAPALICNLNVEIEFLKKFSQFKKLQRVTAWINSQSLGALLEKTHLKSIHMQSLADADYFLNVDKNNLLSVENKLSADRTQKILEHRQKIVPIIDAVILCGVQEMALCGHRDSGKSSIITTPTDKNQGNFRAILRYRAKGDDLLKNALEGPGERNKYTSPTIQNEIIDSCNALILERVVSEVNAAKCFSVLADETADISGVEQVSLCVRYVDLTTLKIKEHFLQFVPTADVTREGLAKVILNNLREFDIDKKYLRGQGYDGAAAMSGEFNGVQAHVMKNHPTALYVHCAAHSLNLAVSKPSEVPEIRNCLGIVGQAHNFFSYPKRRDVLNKALAEAENIPKIKTLKKCVLHDGLRDLTP</sequence>
<dbReference type="InterPro" id="IPR025398">
    <property type="entry name" value="DUF4371"/>
</dbReference>